<feature type="domain" description="Phage tail collar" evidence="1">
    <location>
        <begin position="6"/>
        <end position="63"/>
    </location>
</feature>
<comment type="caution">
    <text evidence="2">The sequence shown here is derived from an EMBL/GenBank/DDBJ whole genome shotgun (WGS) entry which is preliminary data.</text>
</comment>
<dbReference type="AlphaFoldDB" id="A0A2S6ZK47"/>
<reference evidence="2 3" key="1">
    <citation type="submission" date="2016-08" db="EMBL/GenBank/DDBJ databases">
        <title>Evolution of the type three secretion system and type three effector repertoires in Xanthomonas.</title>
        <authorList>
            <person name="Merda D."/>
            <person name="Briand M."/>
            <person name="Bosis E."/>
            <person name="Rousseau C."/>
            <person name="Portier P."/>
            <person name="Jacques M.-A."/>
            <person name="Fischer-Le Saux M."/>
        </authorList>
    </citation>
    <scope>NUCLEOTIDE SEQUENCE [LARGE SCALE GENOMIC DNA]</scope>
    <source>
        <strain evidence="2 3">CFBP 4691</strain>
    </source>
</reference>
<dbReference type="EMBL" id="MIGX01000007">
    <property type="protein sequence ID" value="PPT92637.1"/>
    <property type="molecule type" value="Genomic_DNA"/>
</dbReference>
<organism evidence="2 3">
    <name type="scientific">Xanthomonas theicola</name>
    <dbReference type="NCBI Taxonomy" id="56464"/>
    <lineage>
        <taxon>Bacteria</taxon>
        <taxon>Pseudomonadati</taxon>
        <taxon>Pseudomonadota</taxon>
        <taxon>Gammaproteobacteria</taxon>
        <taxon>Lysobacterales</taxon>
        <taxon>Lysobacteraceae</taxon>
        <taxon>Xanthomonas</taxon>
    </lineage>
</organism>
<accession>A0A2S6ZK47</accession>
<protein>
    <submittedName>
        <fullName evidence="2">Phage tail protein</fullName>
    </submittedName>
</protein>
<evidence type="ECO:0000313" key="2">
    <source>
        <dbReference type="EMBL" id="PPT92637.1"/>
    </source>
</evidence>
<proteinExistence type="predicted"/>
<evidence type="ECO:0000259" key="1">
    <source>
        <dbReference type="Pfam" id="PF07484"/>
    </source>
</evidence>
<keyword evidence="3" id="KW-1185">Reference proteome</keyword>
<dbReference type="Proteomes" id="UP000239898">
    <property type="component" value="Unassembled WGS sequence"/>
</dbReference>
<gene>
    <name evidence="2" type="ORF">XthCFBP4691_03040</name>
</gene>
<dbReference type="InterPro" id="IPR011083">
    <property type="entry name" value="Phage_tail_collar_dom"/>
</dbReference>
<dbReference type="Pfam" id="PF07484">
    <property type="entry name" value="Collar"/>
    <property type="match status" value="1"/>
</dbReference>
<dbReference type="SUPFAM" id="SSF88874">
    <property type="entry name" value="Receptor-binding domain of short tail fibre protein gp12"/>
    <property type="match status" value="1"/>
</dbReference>
<dbReference type="Gene3D" id="3.90.1340.10">
    <property type="entry name" value="Phage tail collar domain"/>
    <property type="match status" value="1"/>
</dbReference>
<dbReference type="OrthoDB" id="9810174at2"/>
<sequence>MDAYVGQIILFAGNYAPQDWAFCDGRQLQIQNYQALFALIGTTYGGSMAGGNFNLPDLRGRVPLGQGQGIPRAPAPQLTQRVLAQQFGTETVALQVAEMPPHRHTLQASNTAATALTPVANQLAAPQGGDVAYFTPASGSSPGVSTLAKNTVATAGANQAHDNRMATQTLNYLICLNGLFPDRP</sequence>
<evidence type="ECO:0000313" key="3">
    <source>
        <dbReference type="Proteomes" id="UP000239898"/>
    </source>
</evidence>
<dbReference type="RefSeq" id="WP_128419069.1">
    <property type="nucleotide sequence ID" value="NZ_CP049017.1"/>
</dbReference>
<dbReference type="InterPro" id="IPR037053">
    <property type="entry name" value="Phage_tail_collar_dom_sf"/>
</dbReference>
<name>A0A2S6ZK47_9XANT</name>